<sequence>MSKPKTAEQVFFPLEAPRADHDFYKTSGVRGDLDYFEPSLTRQEFAEECDINTIMARYEATGVISHVNRAQPMYLDTTSYPDLQGAMETFREASEAFAALPAKVRKEFDNDPQKFIDFAVDEKNVDQMREWGLAEPLKPPPEPIRVMVENPVIAEAPDLAPKPPAKK</sequence>
<proteinExistence type="predicted"/>
<dbReference type="EMBL" id="MH029530">
    <property type="protein sequence ID" value="AVQ10265.1"/>
    <property type="molecule type" value="Genomic_DNA"/>
</dbReference>
<dbReference type="Pfam" id="PF09675">
    <property type="entry name" value="Chlamy_scaf"/>
    <property type="match status" value="1"/>
</dbReference>
<organism evidence="1">
    <name type="scientific">Gokushovirinae environmental samples</name>
    <dbReference type="NCBI Taxonomy" id="1478972"/>
    <lineage>
        <taxon>Viruses</taxon>
        <taxon>Monodnaviria</taxon>
        <taxon>Sangervirae</taxon>
        <taxon>Phixviricota</taxon>
        <taxon>Malgrandaviricetes</taxon>
        <taxon>Petitvirales</taxon>
        <taxon>Microviridae</taxon>
        <taxon>environmental samples</taxon>
    </lineage>
</organism>
<dbReference type="InterPro" id="IPR014131">
    <property type="entry name" value="Chlamydia_phage_Vp3"/>
</dbReference>
<reference evidence="1" key="1">
    <citation type="submission" date="2018-03" db="EMBL/GenBank/DDBJ databases">
        <title>Twenty-four Novel Viral Genomes identified from the Dushanzi Mud Volcanic Sediment in Xinjiang, China.</title>
        <authorList>
            <person name="Han L."/>
        </authorList>
    </citation>
    <scope>NUCLEOTIDE SEQUENCE</scope>
</reference>
<evidence type="ECO:0000313" key="1">
    <source>
        <dbReference type="EMBL" id="AVQ10265.1"/>
    </source>
</evidence>
<name>A0A2R3UAI4_9VIRU</name>
<accession>A0A2R3UAI4</accession>
<protein>
    <submittedName>
        <fullName evidence="1">Minor capsid protein</fullName>
    </submittedName>
</protein>